<keyword evidence="1" id="KW-0812">Transmembrane</keyword>
<protein>
    <submittedName>
        <fullName evidence="2">CIR protein PIR protein</fullName>
    </submittedName>
</protein>
<gene>
    <name evidence="2" type="ORF">PVVCY_1104820</name>
</gene>
<proteinExistence type="predicted"/>
<dbReference type="InterPro" id="IPR006477">
    <property type="entry name" value="Yir_bir_cir"/>
</dbReference>
<reference evidence="2 3" key="1">
    <citation type="submission" date="2019-01" db="EMBL/GenBank/DDBJ databases">
        <authorList>
            <person name="Ramaprasad A."/>
        </authorList>
    </citation>
    <scope>NUCLEOTIDE SEQUENCE [LARGE SCALE GENOMIC DNA]</scope>
</reference>
<dbReference type="Pfam" id="PF06022">
    <property type="entry name" value="Cir_Bir_Yir"/>
    <property type="match status" value="2"/>
</dbReference>
<evidence type="ECO:0000313" key="2">
    <source>
        <dbReference type="EMBL" id="VEV57591.1"/>
    </source>
</evidence>
<evidence type="ECO:0000256" key="1">
    <source>
        <dbReference type="SAM" id="Phobius"/>
    </source>
</evidence>
<dbReference type="KEGG" id="pvv:PVVCY_1104820"/>
<dbReference type="GeneID" id="59893110"/>
<accession>A0A449BW18</accession>
<dbReference type="EMBL" id="LR215067">
    <property type="protein sequence ID" value="VEV57591.1"/>
    <property type="molecule type" value="Genomic_DNA"/>
</dbReference>
<dbReference type="VEuPathDB" id="PlasmoDB:PVVCY_1104820"/>
<dbReference type="OrthoDB" id="373137at2759"/>
<feature type="transmembrane region" description="Helical" evidence="1">
    <location>
        <begin position="150"/>
        <end position="172"/>
    </location>
</feature>
<organism evidence="2 3">
    <name type="scientific">Plasmodium vinckei vinckei</name>
    <dbReference type="NCBI Taxonomy" id="54757"/>
    <lineage>
        <taxon>Eukaryota</taxon>
        <taxon>Sar</taxon>
        <taxon>Alveolata</taxon>
        <taxon>Apicomplexa</taxon>
        <taxon>Aconoidasida</taxon>
        <taxon>Haemosporida</taxon>
        <taxon>Plasmodiidae</taxon>
        <taxon>Plasmodium</taxon>
        <taxon>Plasmodium (Vinckeia)</taxon>
    </lineage>
</organism>
<dbReference type="AlphaFoldDB" id="A0A449BW18"/>
<dbReference type="RefSeq" id="XP_037490664.1">
    <property type="nucleotide sequence ID" value="XM_037634579.1"/>
</dbReference>
<sequence>MAGWIFLLKKIYDSDLVDNDVPKNMNINEYIITWLIYMLKLKDGNSITNLNDFYYQYKNQRGEHSLVSTNGKEFVGIFEKLNNDFDINENSSYRKILSSLSTYYDNFKKYCDKNCNGCSSIPPLPTTKTIQVSAHISENTSSSSSILNTLISGLSIFSLIPAFLGIAYKTIYKKKFKKIKKKMKVNILFEE</sequence>
<keyword evidence="1" id="KW-1133">Transmembrane helix</keyword>
<dbReference type="Proteomes" id="UP000290582">
    <property type="component" value="Chromosome PVVCY_11"/>
</dbReference>
<keyword evidence="1" id="KW-0472">Membrane</keyword>
<evidence type="ECO:0000313" key="3">
    <source>
        <dbReference type="Proteomes" id="UP000290582"/>
    </source>
</evidence>
<name>A0A449BW18_PLAVN</name>